<dbReference type="AlphaFoldDB" id="A0A8H7AE33"/>
<dbReference type="OrthoDB" id="10423831at2759"/>
<gene>
    <name evidence="1" type="ORF">GJ744_010467</name>
</gene>
<protein>
    <submittedName>
        <fullName evidence="1">Uncharacterized protein</fullName>
    </submittedName>
</protein>
<organism evidence="1 2">
    <name type="scientific">Endocarpon pusillum</name>
    <dbReference type="NCBI Taxonomy" id="364733"/>
    <lineage>
        <taxon>Eukaryota</taxon>
        <taxon>Fungi</taxon>
        <taxon>Dikarya</taxon>
        <taxon>Ascomycota</taxon>
        <taxon>Pezizomycotina</taxon>
        <taxon>Eurotiomycetes</taxon>
        <taxon>Chaetothyriomycetidae</taxon>
        <taxon>Verrucariales</taxon>
        <taxon>Verrucariaceae</taxon>
        <taxon>Endocarpon</taxon>
    </lineage>
</organism>
<evidence type="ECO:0000313" key="2">
    <source>
        <dbReference type="Proteomes" id="UP000606974"/>
    </source>
</evidence>
<keyword evidence="2" id="KW-1185">Reference proteome</keyword>
<name>A0A8H7AE33_9EURO</name>
<dbReference type="Proteomes" id="UP000606974">
    <property type="component" value="Unassembled WGS sequence"/>
</dbReference>
<dbReference type="EMBL" id="JAACFV010000069">
    <property type="protein sequence ID" value="KAF7507408.1"/>
    <property type="molecule type" value="Genomic_DNA"/>
</dbReference>
<sequence>MLEESTKTSYSVDRMVSDLGNPSTWTSLGLLPSIVGQRPAIILPNRLNDDWQKRLIEKGRKAGVSINPNFEVGRLVSIEHQEGNVVFAKL</sequence>
<accession>A0A8H7AE33</accession>
<proteinExistence type="predicted"/>
<comment type="caution">
    <text evidence="1">The sequence shown here is derived from an EMBL/GenBank/DDBJ whole genome shotgun (WGS) entry which is preliminary data.</text>
</comment>
<evidence type="ECO:0000313" key="1">
    <source>
        <dbReference type="EMBL" id="KAF7507408.1"/>
    </source>
</evidence>
<reference evidence="1" key="1">
    <citation type="submission" date="2020-02" db="EMBL/GenBank/DDBJ databases">
        <authorList>
            <person name="Palmer J.M."/>
        </authorList>
    </citation>
    <scope>NUCLEOTIDE SEQUENCE</scope>
    <source>
        <strain evidence="1">EPUS1.4</strain>
        <tissue evidence="1">Thallus</tissue>
    </source>
</reference>